<reference evidence="1 2" key="1">
    <citation type="submission" date="2015-06" db="EMBL/GenBank/DDBJ databases">
        <title>Genome sequence of Mycobacterium conceptionense strain MLE.</title>
        <authorList>
            <person name="Greninger A.L."/>
            <person name="Cunningham G."/>
            <person name="Chiu C.Y."/>
            <person name="Miller S."/>
        </authorList>
    </citation>
    <scope>NUCLEOTIDE SEQUENCE [LARGE SCALE GENOMIC DNA]</scope>
    <source>
        <strain evidence="1 2">MLE</strain>
    </source>
</reference>
<dbReference type="AlphaFoldDB" id="A0A0J8WSC4"/>
<sequence>MPNERIEGHPLVGTTHVYRADHTPWNEIDDDEDGGPGGLIVGNGMTVKILEVFKNWNGIAGLDMLYVLCPETGERTHVTPADLGLPALN</sequence>
<evidence type="ECO:0000313" key="2">
    <source>
        <dbReference type="Proteomes" id="UP000037594"/>
    </source>
</evidence>
<comment type="caution">
    <text evidence="1">The sequence shown here is derived from an EMBL/GenBank/DDBJ whole genome shotgun (WGS) entry which is preliminary data.</text>
</comment>
<accession>A0A0J8WSC4</accession>
<gene>
    <name evidence="1" type="ORF">ACT17_22665</name>
</gene>
<dbReference type="Proteomes" id="UP000037594">
    <property type="component" value="Unassembled WGS sequence"/>
</dbReference>
<dbReference type="OrthoDB" id="9930224at2"/>
<proteinExistence type="predicted"/>
<name>A0A0J8WSC4_9MYCO</name>
<dbReference type="PATRIC" id="fig|451644.5.peg.4678"/>
<dbReference type="EMBL" id="LFOD01000025">
    <property type="protein sequence ID" value="KMV15909.1"/>
    <property type="molecule type" value="Genomic_DNA"/>
</dbReference>
<evidence type="ECO:0000313" key="1">
    <source>
        <dbReference type="EMBL" id="KMV15909.1"/>
    </source>
</evidence>
<organism evidence="1 2">
    <name type="scientific">Mycolicibacterium conceptionense</name>
    <dbReference type="NCBI Taxonomy" id="451644"/>
    <lineage>
        <taxon>Bacteria</taxon>
        <taxon>Bacillati</taxon>
        <taxon>Actinomycetota</taxon>
        <taxon>Actinomycetes</taxon>
        <taxon>Mycobacteriales</taxon>
        <taxon>Mycobacteriaceae</taxon>
        <taxon>Mycolicibacterium</taxon>
    </lineage>
</organism>
<protein>
    <submittedName>
        <fullName evidence="1">Uncharacterized protein</fullName>
    </submittedName>
</protein>
<dbReference type="RefSeq" id="WP_048896166.1">
    <property type="nucleotide sequence ID" value="NZ_LFOD01000025.1"/>
</dbReference>